<dbReference type="EMBL" id="CP054719">
    <property type="protein sequence ID" value="QOL19967.1"/>
    <property type="molecule type" value="Genomic_DNA"/>
</dbReference>
<feature type="chain" id="PRO_5032508344" evidence="1">
    <location>
        <begin position="22"/>
        <end position="510"/>
    </location>
</feature>
<evidence type="ECO:0000313" key="2">
    <source>
        <dbReference type="EMBL" id="QOL19967.1"/>
    </source>
</evidence>
<organism evidence="2 3">
    <name type="scientific">Candidatus Bodocaedibacter vickermanii</name>
    <dbReference type="NCBI Taxonomy" id="2741701"/>
    <lineage>
        <taxon>Bacteria</taxon>
        <taxon>Pseudomonadati</taxon>
        <taxon>Pseudomonadota</taxon>
        <taxon>Alphaproteobacteria</taxon>
        <taxon>Holosporales</taxon>
        <taxon>Candidatus Paracaedibacteraceae</taxon>
        <taxon>Candidatus Bodocaedibacter</taxon>
    </lineage>
</organism>
<dbReference type="Gene3D" id="3.80.10.10">
    <property type="entry name" value="Ribonuclease Inhibitor"/>
    <property type="match status" value="1"/>
</dbReference>
<keyword evidence="3" id="KW-1185">Reference proteome</keyword>
<evidence type="ECO:0000256" key="1">
    <source>
        <dbReference type="SAM" id="SignalP"/>
    </source>
</evidence>
<keyword evidence="1" id="KW-0732">Signal</keyword>
<dbReference type="Proteomes" id="UP000594001">
    <property type="component" value="Chromosome"/>
</dbReference>
<accession>A0A7L9RTN2</accession>
<reference evidence="2 3" key="1">
    <citation type="submission" date="2020-06" db="EMBL/GenBank/DDBJ databases">
        <title>The endosymbiont of the kinetoplastid Bodo saltans is a Paracaedibacter-like alpha-proteobacterium possessing a putative toxin-antitoxin system.</title>
        <authorList>
            <person name="Midha S."/>
            <person name="Rigden D.J."/>
            <person name="Siozios S."/>
            <person name="Hurst G.D.D."/>
            <person name="Jackson A.P."/>
        </authorList>
    </citation>
    <scope>NUCLEOTIDE SEQUENCE [LARGE SCALE GENOMIC DNA]</scope>
    <source>
        <strain evidence="2">Lake Konstanz</strain>
    </source>
</reference>
<evidence type="ECO:0000313" key="3">
    <source>
        <dbReference type="Proteomes" id="UP000594001"/>
    </source>
</evidence>
<dbReference type="AlphaFoldDB" id="A0A7L9RTN2"/>
<gene>
    <name evidence="2" type="ORF">CPBP_00741</name>
</gene>
<dbReference type="SUPFAM" id="SSF52047">
    <property type="entry name" value="RNI-like"/>
    <property type="match status" value="1"/>
</dbReference>
<dbReference type="InterPro" id="IPR032675">
    <property type="entry name" value="LRR_dom_sf"/>
</dbReference>
<proteinExistence type="predicted"/>
<dbReference type="KEGG" id="pbal:CPBP_00741"/>
<sequence>MKKIIRGMLLSTVALCHVTMASELSDSDESSTNELVMGFVVSSDFTEPVIGVENVQLTELSEMVNEVRLGILPQTLIDMFKDLSKIDIAACGTVMETQRKFAGLRQALNAQLDGNSMFLLNAFLKTIVTPHESQRTAPLADTFWGELSEDMTADNFSDHLFSIYCMLFSASERTLIPQINTPSDWVTVQFLGLFFDNAMSSLSVNVNTVGLFNVDLIREVVLGLHEAATLNLTKINGFPESQQVQILQILAEVRPKNSHIIAAVESVAALESFVTSITHPVLHSFSEGAKIGVSLIVNFQNRELHERITSFTEMFKRVVDRTVPYVWDLMFRLKSLENVSYGDLTPVIRSVVRSPVGANLSLPMLVSDHPTTGYVMTRLKEEFLSPESKIQILDFEDSQLSESGWEQLALLAESQKPLYKIRLTRMQIPSAIAGRLGMLRVTGINMVGCGVKAADLTDMVAGWLGEGSTLRSVDMCGNEVNEVVATLFVQKGFEVYLQDRRQPYGYMFAK</sequence>
<name>A0A7L9RTN2_9PROT</name>
<dbReference type="RefSeq" id="WP_350331523.1">
    <property type="nucleotide sequence ID" value="NZ_CP054719.1"/>
</dbReference>
<feature type="signal peptide" evidence="1">
    <location>
        <begin position="1"/>
        <end position="21"/>
    </location>
</feature>
<protein>
    <submittedName>
        <fullName evidence="2">Uncharacterized protein</fullName>
    </submittedName>
</protein>